<protein>
    <submittedName>
        <fullName evidence="1">Uncharacterized protein</fullName>
    </submittedName>
</protein>
<dbReference type="STRING" id="42251.A0A2T6ZEH8"/>
<keyword evidence="2" id="KW-1185">Reference proteome</keyword>
<evidence type="ECO:0000313" key="1">
    <source>
        <dbReference type="EMBL" id="PUU73908.1"/>
    </source>
</evidence>
<dbReference type="OrthoDB" id="10253702at2759"/>
<dbReference type="Proteomes" id="UP000244722">
    <property type="component" value="Unassembled WGS sequence"/>
</dbReference>
<dbReference type="PANTHER" id="PTHR10977">
    <property type="entry name" value="DIPHOSPHOMEVALONATE DECARBOXYLASE"/>
    <property type="match status" value="1"/>
</dbReference>
<organism evidence="1 2">
    <name type="scientific">Tuber borchii</name>
    <name type="common">White truffle</name>
    <dbReference type="NCBI Taxonomy" id="42251"/>
    <lineage>
        <taxon>Eukaryota</taxon>
        <taxon>Fungi</taxon>
        <taxon>Dikarya</taxon>
        <taxon>Ascomycota</taxon>
        <taxon>Pezizomycotina</taxon>
        <taxon>Pezizomycetes</taxon>
        <taxon>Pezizales</taxon>
        <taxon>Tuberaceae</taxon>
        <taxon>Tuber</taxon>
    </lineage>
</organism>
<dbReference type="GO" id="GO:0019287">
    <property type="term" value="P:isopentenyl diphosphate biosynthetic process, mevalonate pathway"/>
    <property type="evidence" value="ECO:0007669"/>
    <property type="project" value="TreeGrafter"/>
</dbReference>
<name>A0A2T6ZEH8_TUBBO</name>
<dbReference type="AlphaFoldDB" id="A0A2T6ZEH8"/>
<reference evidence="1 2" key="1">
    <citation type="submission" date="2017-04" db="EMBL/GenBank/DDBJ databases">
        <title>Draft genome sequence of Tuber borchii Vittad., a whitish edible truffle.</title>
        <authorList>
            <consortium name="DOE Joint Genome Institute"/>
            <person name="Murat C."/>
            <person name="Kuo A."/>
            <person name="Barry K.W."/>
            <person name="Clum A."/>
            <person name="Dockter R.B."/>
            <person name="Fauchery L."/>
            <person name="Iotti M."/>
            <person name="Kohler A."/>
            <person name="Labutti K."/>
            <person name="Lindquist E.A."/>
            <person name="Lipzen A."/>
            <person name="Ohm R.A."/>
            <person name="Wang M."/>
            <person name="Grigoriev I.V."/>
            <person name="Zambonelli A."/>
            <person name="Martin F.M."/>
        </authorList>
    </citation>
    <scope>NUCLEOTIDE SEQUENCE [LARGE SCALE GENOMIC DNA]</scope>
    <source>
        <strain evidence="1 2">Tbo3840</strain>
    </source>
</reference>
<dbReference type="InterPro" id="IPR014721">
    <property type="entry name" value="Ribsml_uS5_D2-typ_fold_subgr"/>
</dbReference>
<comment type="caution">
    <text evidence="1">The sequence shown here is derived from an EMBL/GenBank/DDBJ whole genome shotgun (WGS) entry which is preliminary data.</text>
</comment>
<evidence type="ECO:0000313" key="2">
    <source>
        <dbReference type="Proteomes" id="UP000244722"/>
    </source>
</evidence>
<dbReference type="GO" id="GO:0005829">
    <property type="term" value="C:cytosol"/>
    <property type="evidence" value="ECO:0007669"/>
    <property type="project" value="TreeGrafter"/>
</dbReference>
<proteinExistence type="predicted"/>
<dbReference type="Gene3D" id="3.30.230.10">
    <property type="match status" value="1"/>
</dbReference>
<dbReference type="GO" id="GO:0004163">
    <property type="term" value="F:diphosphomevalonate decarboxylase activity"/>
    <property type="evidence" value="ECO:0007669"/>
    <property type="project" value="TreeGrafter"/>
</dbReference>
<gene>
    <name evidence="1" type="ORF">B9Z19DRAFT_1134212</name>
</gene>
<accession>A0A2T6ZEH8</accession>
<sequence length="164" mass="17569">MAHENARSPVTTTPVNIAILKCVITPPSPDSAPLNGEAYDFSGAWQTVCFYQLQVLRKNLEDADTSPALPSKYPSIRAITNLHELQELPTELSKVASQRAKSACRSLFSRNIGACQMGQVINGSHTYVGDMAPASLWPDMKAVIPVVSAAKKVVSSTASVQVTV</sequence>
<dbReference type="PANTHER" id="PTHR10977:SF3">
    <property type="entry name" value="DIPHOSPHOMEVALONATE DECARBOXYLASE"/>
    <property type="match status" value="1"/>
</dbReference>
<dbReference type="EMBL" id="NESQ01000335">
    <property type="protein sequence ID" value="PUU73908.1"/>
    <property type="molecule type" value="Genomic_DNA"/>
</dbReference>